<dbReference type="AlphaFoldDB" id="A0A6A4ZRP3"/>
<evidence type="ECO:0000313" key="1">
    <source>
        <dbReference type="EMBL" id="KAF0712650.1"/>
    </source>
</evidence>
<comment type="caution">
    <text evidence="1">The sequence shown here is derived from an EMBL/GenBank/DDBJ whole genome shotgun (WGS) entry which is preliminary data.</text>
</comment>
<reference evidence="1" key="1">
    <citation type="submission" date="2019-06" db="EMBL/GenBank/DDBJ databases">
        <title>Genomics analysis of Aphanomyces spp. identifies a new class of oomycete effector associated with host adaptation.</title>
        <authorList>
            <person name="Gaulin E."/>
        </authorList>
    </citation>
    <scope>NUCLEOTIDE SEQUENCE</scope>
    <source>
        <strain evidence="1">CBS 578.67</strain>
    </source>
</reference>
<sequence length="77" mass="8985">MATRRGCYLHTLWPTWVRAPSEQGEDGRVAGRMEGLYELVFDSVSHEERDEQITDRSRRCRRPAAVEHWAKSILLTN</sequence>
<dbReference type="EMBL" id="VJMH01001221">
    <property type="protein sequence ID" value="KAF0712650.1"/>
    <property type="molecule type" value="Genomic_DNA"/>
</dbReference>
<protein>
    <submittedName>
        <fullName evidence="1">Uncharacterized protein</fullName>
    </submittedName>
</protein>
<organism evidence="1">
    <name type="scientific">Aphanomyces stellatus</name>
    <dbReference type="NCBI Taxonomy" id="120398"/>
    <lineage>
        <taxon>Eukaryota</taxon>
        <taxon>Sar</taxon>
        <taxon>Stramenopiles</taxon>
        <taxon>Oomycota</taxon>
        <taxon>Saprolegniomycetes</taxon>
        <taxon>Saprolegniales</taxon>
        <taxon>Verrucalvaceae</taxon>
        <taxon>Aphanomyces</taxon>
    </lineage>
</organism>
<accession>A0A6A4ZRP3</accession>
<proteinExistence type="predicted"/>
<feature type="non-terminal residue" evidence="1">
    <location>
        <position position="77"/>
    </location>
</feature>
<name>A0A6A4ZRP3_9STRA</name>
<gene>
    <name evidence="1" type="ORF">As57867_004725</name>
</gene>